<evidence type="ECO:0000259" key="2">
    <source>
        <dbReference type="Pfam" id="PF09182"/>
    </source>
</evidence>
<evidence type="ECO:0000313" key="3">
    <source>
        <dbReference type="EMBL" id="KEJ91353.1"/>
    </source>
</evidence>
<sequence>MRGQRTERLVRLAAKFMLSPSKLISLTDLANKFNVSKTVISDDVEVINSAMEEEGFGQMQVDRGRSGGARFIPLCTPQYRDTILSEIAVRLSDPERNLPGGLIYYSDLIFNPETALTLGYCMASLFTETEPDVVMTSEVKGIPVAMFAAYALGVPLAVCRFRNRPSDGAAVGVHYPTANGDVKTMYIGTRQLQQGARVLIVDDFMRGGSTASGMLLMAKQFEAEVTGVGVFIAYDEPKIKSVPNYRSLLTLHNMEGENRLSVTKQKD</sequence>
<dbReference type="Gene3D" id="3.40.50.2020">
    <property type="match status" value="1"/>
</dbReference>
<feature type="domain" description="Bacterial purine repressor N-terminal" evidence="2">
    <location>
        <begin position="4"/>
        <end position="73"/>
    </location>
</feature>
<dbReference type="eggNOG" id="COG0503">
    <property type="taxonomic scope" value="Bacteria"/>
</dbReference>
<protein>
    <submittedName>
        <fullName evidence="3">Transcriptional regulator</fullName>
    </submittedName>
</protein>
<dbReference type="SUPFAM" id="SSF53271">
    <property type="entry name" value="PRTase-like"/>
    <property type="match status" value="1"/>
</dbReference>
<dbReference type="InterPro" id="IPR050118">
    <property type="entry name" value="Pur/Pyrimidine_PRTase"/>
</dbReference>
<dbReference type="Gene3D" id="1.10.10.10">
    <property type="entry name" value="Winged helix-like DNA-binding domain superfamily/Winged helix DNA-binding domain"/>
    <property type="match status" value="1"/>
</dbReference>
<keyword evidence="4" id="KW-1185">Reference proteome</keyword>
<dbReference type="GeneID" id="90984503"/>
<organism evidence="3 4">
    <name type="scientific">Synergistes jonesii</name>
    <dbReference type="NCBI Taxonomy" id="2754"/>
    <lineage>
        <taxon>Bacteria</taxon>
        <taxon>Thermotogati</taxon>
        <taxon>Synergistota</taxon>
        <taxon>Synergistia</taxon>
        <taxon>Synergistales</taxon>
        <taxon>Synergistaceae</taxon>
        <taxon>Synergistes</taxon>
    </lineage>
</organism>
<dbReference type="PANTHER" id="PTHR43864">
    <property type="entry name" value="HYPOXANTHINE/GUANINE PHOSPHORIBOSYLTRANSFERASE"/>
    <property type="match status" value="1"/>
</dbReference>
<dbReference type="EMBL" id="JMKI01000051">
    <property type="protein sequence ID" value="KEJ91353.1"/>
    <property type="molecule type" value="Genomic_DNA"/>
</dbReference>
<dbReference type="PATRIC" id="fig|2754.20.peg.1376"/>
<dbReference type="InterPro" id="IPR029057">
    <property type="entry name" value="PRTase-like"/>
</dbReference>
<dbReference type="PANTHER" id="PTHR43864:SF2">
    <property type="entry name" value="PUR OPERON REPRESSOR"/>
    <property type="match status" value="1"/>
</dbReference>
<evidence type="ECO:0000259" key="1">
    <source>
        <dbReference type="Pfam" id="PF00156"/>
    </source>
</evidence>
<name>A0A073ILZ3_9BACT</name>
<dbReference type="GO" id="GO:0003677">
    <property type="term" value="F:DNA binding"/>
    <property type="evidence" value="ECO:0007669"/>
    <property type="project" value="InterPro"/>
</dbReference>
<dbReference type="GO" id="GO:0006355">
    <property type="term" value="P:regulation of DNA-templated transcription"/>
    <property type="evidence" value="ECO:0007669"/>
    <property type="project" value="InterPro"/>
</dbReference>
<dbReference type="InterPro" id="IPR036390">
    <property type="entry name" value="WH_DNA-bd_sf"/>
</dbReference>
<dbReference type="SUPFAM" id="SSF46785">
    <property type="entry name" value="Winged helix' DNA-binding domain"/>
    <property type="match status" value="1"/>
</dbReference>
<reference evidence="3 4" key="1">
    <citation type="submission" date="2014-04" db="EMBL/GenBank/DDBJ databases">
        <title>Draft Genome Sequence of Synergistes jonesii.</title>
        <authorList>
            <person name="Coil D.A."/>
            <person name="Eisen J.A."/>
            <person name="Holland-Moritz H.E."/>
        </authorList>
    </citation>
    <scope>NUCLEOTIDE SEQUENCE [LARGE SCALE GENOMIC DNA]</scope>
    <source>
        <strain evidence="3 4">78-1</strain>
    </source>
</reference>
<dbReference type="STRING" id="2754.EH55_10940"/>
<proteinExistence type="predicted"/>
<gene>
    <name evidence="3" type="ORF">EH55_10940</name>
</gene>
<dbReference type="Pfam" id="PF09182">
    <property type="entry name" value="PuR_N"/>
    <property type="match status" value="1"/>
</dbReference>
<dbReference type="Proteomes" id="UP000027665">
    <property type="component" value="Unassembled WGS sequence"/>
</dbReference>
<feature type="domain" description="Phosphoribosyltransferase" evidence="1">
    <location>
        <begin position="128"/>
        <end position="234"/>
    </location>
</feature>
<dbReference type="InterPro" id="IPR000836">
    <property type="entry name" value="PRTase_dom"/>
</dbReference>
<comment type="caution">
    <text evidence="3">The sequence shown here is derived from an EMBL/GenBank/DDBJ whole genome shotgun (WGS) entry which is preliminary data.</text>
</comment>
<dbReference type="AlphaFoldDB" id="A0A073ILZ3"/>
<accession>A0A073ILZ3</accession>
<evidence type="ECO:0000313" key="4">
    <source>
        <dbReference type="Proteomes" id="UP000027665"/>
    </source>
</evidence>
<dbReference type="InterPro" id="IPR015265">
    <property type="entry name" value="PuR_N"/>
</dbReference>
<dbReference type="CDD" id="cd06223">
    <property type="entry name" value="PRTases_typeI"/>
    <property type="match status" value="1"/>
</dbReference>
<dbReference type="RefSeq" id="WP_037978150.1">
    <property type="nucleotide sequence ID" value="NZ_CALIAO010000064.1"/>
</dbReference>
<dbReference type="InterPro" id="IPR036388">
    <property type="entry name" value="WH-like_DNA-bd_sf"/>
</dbReference>
<dbReference type="OrthoDB" id="4213751at2"/>
<dbReference type="Pfam" id="PF00156">
    <property type="entry name" value="Pribosyltran"/>
    <property type="match status" value="1"/>
</dbReference>